<comment type="caution">
    <text evidence="2">The sequence shown here is derived from an EMBL/GenBank/DDBJ whole genome shotgun (WGS) entry which is preliminary data.</text>
</comment>
<feature type="region of interest" description="Disordered" evidence="1">
    <location>
        <begin position="103"/>
        <end position="126"/>
    </location>
</feature>
<feature type="compositionally biased region" description="Polar residues" evidence="1">
    <location>
        <begin position="165"/>
        <end position="176"/>
    </location>
</feature>
<dbReference type="EMBL" id="JAUSQZ010000001">
    <property type="protein sequence ID" value="MDP9828029.1"/>
    <property type="molecule type" value="Genomic_DNA"/>
</dbReference>
<evidence type="ECO:0000313" key="2">
    <source>
        <dbReference type="EMBL" id="MDP9828029.1"/>
    </source>
</evidence>
<accession>A0ABT9P6G9</accession>
<name>A0ABT9P6G9_9ACTN</name>
<dbReference type="RefSeq" id="WP_307244789.1">
    <property type="nucleotide sequence ID" value="NZ_JAUSQZ010000001.1"/>
</dbReference>
<protein>
    <submittedName>
        <fullName evidence="2">Uncharacterized protein</fullName>
    </submittedName>
</protein>
<sequence length="176" mass="19050">MTIIDAPASRVGRTLISDQLFERLTARIRAEHPELAEGMPERIMDQALGFLGTCAVTDRAIGPSDLVDIGWHTFILYTREYQAFCDQVAGRFIHHVPDDLPVDTETLPIPDDLPSGEPRPAEAPRLSDSITAIRQAGYSIDMPLWRGEAACDSGGDGSGTGSCSQCHQGCTDSPKP</sequence>
<feature type="region of interest" description="Disordered" evidence="1">
    <location>
        <begin position="149"/>
        <end position="176"/>
    </location>
</feature>
<reference evidence="2 3" key="1">
    <citation type="submission" date="2023-07" db="EMBL/GenBank/DDBJ databases">
        <title>Sequencing the genomes of 1000 actinobacteria strains.</title>
        <authorList>
            <person name="Klenk H.-P."/>
        </authorList>
    </citation>
    <scope>NUCLEOTIDE SEQUENCE [LARGE SCALE GENOMIC DNA]</scope>
    <source>
        <strain evidence="2 3">DSM 44388</strain>
    </source>
</reference>
<proteinExistence type="predicted"/>
<dbReference type="Proteomes" id="UP001235712">
    <property type="component" value="Unassembled WGS sequence"/>
</dbReference>
<organism evidence="2 3">
    <name type="scientific">Kineosporia succinea</name>
    <dbReference type="NCBI Taxonomy" id="84632"/>
    <lineage>
        <taxon>Bacteria</taxon>
        <taxon>Bacillati</taxon>
        <taxon>Actinomycetota</taxon>
        <taxon>Actinomycetes</taxon>
        <taxon>Kineosporiales</taxon>
        <taxon>Kineosporiaceae</taxon>
        <taxon>Kineosporia</taxon>
    </lineage>
</organism>
<keyword evidence="3" id="KW-1185">Reference proteome</keyword>
<gene>
    <name evidence="2" type="ORF">J2S57_003778</name>
</gene>
<evidence type="ECO:0000313" key="3">
    <source>
        <dbReference type="Proteomes" id="UP001235712"/>
    </source>
</evidence>
<evidence type="ECO:0000256" key="1">
    <source>
        <dbReference type="SAM" id="MobiDB-lite"/>
    </source>
</evidence>